<dbReference type="InterPro" id="IPR012677">
    <property type="entry name" value="Nucleotide-bd_a/b_plait_sf"/>
</dbReference>
<proteinExistence type="predicted"/>
<dbReference type="EMBL" id="OZ075116">
    <property type="protein sequence ID" value="CAL5073326.1"/>
    <property type="molecule type" value="Genomic_DNA"/>
</dbReference>
<dbReference type="Pfam" id="PF00076">
    <property type="entry name" value="RRM_1"/>
    <property type="match status" value="1"/>
</dbReference>
<reference evidence="6" key="1">
    <citation type="submission" date="2024-06" db="EMBL/GenBank/DDBJ databases">
        <authorList>
            <person name="Ryan C."/>
        </authorList>
    </citation>
    <scope>NUCLEOTIDE SEQUENCE [LARGE SCALE GENOMIC DNA]</scope>
</reference>
<evidence type="ECO:0000256" key="1">
    <source>
        <dbReference type="ARBA" id="ARBA00022884"/>
    </source>
</evidence>
<dbReference type="AlphaFoldDB" id="A0ABC9FEV9"/>
<dbReference type="Gene3D" id="3.30.70.330">
    <property type="match status" value="1"/>
</dbReference>
<dbReference type="CDD" id="cd00590">
    <property type="entry name" value="RRM_SF"/>
    <property type="match status" value="1"/>
</dbReference>
<protein>
    <recommendedName>
        <fullName evidence="4">RRM domain-containing protein</fullName>
    </recommendedName>
</protein>
<dbReference type="PROSITE" id="PS50102">
    <property type="entry name" value="RRM"/>
    <property type="match status" value="1"/>
</dbReference>
<sequence length="191" mass="22232">MGKKRISKTNSTKPRSKIKKKRSVQQEAVRKFGMIRFSIMACAKSPEQDICYICGDNGDDHDQVEHFCPYNHLYGRYFSDTCRGECAPGKHRITSRGSRKFLRRFVRVSNLPPGFREWDLEDLFSPFGPLLMWDVPTFDNEICGCRTKNRMSFGYLVFKKREDGKRAINELNGYEAVGHKLRVDWVYPSCV</sequence>
<organism evidence="5 6">
    <name type="scientific">Urochloa decumbens</name>
    <dbReference type="NCBI Taxonomy" id="240449"/>
    <lineage>
        <taxon>Eukaryota</taxon>
        <taxon>Viridiplantae</taxon>
        <taxon>Streptophyta</taxon>
        <taxon>Embryophyta</taxon>
        <taxon>Tracheophyta</taxon>
        <taxon>Spermatophyta</taxon>
        <taxon>Magnoliopsida</taxon>
        <taxon>Liliopsida</taxon>
        <taxon>Poales</taxon>
        <taxon>Poaceae</taxon>
        <taxon>PACMAD clade</taxon>
        <taxon>Panicoideae</taxon>
        <taxon>Panicodae</taxon>
        <taxon>Paniceae</taxon>
        <taxon>Melinidinae</taxon>
        <taxon>Urochloa</taxon>
    </lineage>
</organism>
<evidence type="ECO:0000256" key="2">
    <source>
        <dbReference type="PROSITE-ProRule" id="PRU00176"/>
    </source>
</evidence>
<name>A0ABC9FEV9_9POAL</name>
<reference evidence="5 6" key="2">
    <citation type="submission" date="2024-10" db="EMBL/GenBank/DDBJ databases">
        <authorList>
            <person name="Ryan C."/>
        </authorList>
    </citation>
    <scope>NUCLEOTIDE SEQUENCE [LARGE SCALE GENOMIC DNA]</scope>
</reference>
<dbReference type="InterPro" id="IPR000504">
    <property type="entry name" value="RRM_dom"/>
</dbReference>
<gene>
    <name evidence="5" type="ORF">URODEC1_LOCUS104537</name>
</gene>
<dbReference type="PANTHER" id="PTHR10352">
    <property type="entry name" value="EUKARYOTIC TRANSLATION INITIATION FACTOR 3 SUBUNIT G"/>
    <property type="match status" value="1"/>
</dbReference>
<feature type="compositionally biased region" description="Basic residues" evidence="3">
    <location>
        <begin position="14"/>
        <end position="23"/>
    </location>
</feature>
<evidence type="ECO:0000259" key="4">
    <source>
        <dbReference type="PROSITE" id="PS50102"/>
    </source>
</evidence>
<dbReference type="GO" id="GO:0003723">
    <property type="term" value="F:RNA binding"/>
    <property type="evidence" value="ECO:0007669"/>
    <property type="project" value="UniProtKB-UniRule"/>
</dbReference>
<evidence type="ECO:0000313" key="6">
    <source>
        <dbReference type="Proteomes" id="UP001497457"/>
    </source>
</evidence>
<keyword evidence="1 2" id="KW-0694">RNA-binding</keyword>
<dbReference type="SMART" id="SM00360">
    <property type="entry name" value="RRM"/>
    <property type="match status" value="1"/>
</dbReference>
<keyword evidence="6" id="KW-1185">Reference proteome</keyword>
<evidence type="ECO:0000313" key="5">
    <source>
        <dbReference type="EMBL" id="CAL5073326.1"/>
    </source>
</evidence>
<dbReference type="InterPro" id="IPR035979">
    <property type="entry name" value="RBD_domain_sf"/>
</dbReference>
<dbReference type="SUPFAM" id="SSF54928">
    <property type="entry name" value="RNA-binding domain, RBD"/>
    <property type="match status" value="1"/>
</dbReference>
<evidence type="ECO:0000256" key="3">
    <source>
        <dbReference type="SAM" id="MobiDB-lite"/>
    </source>
</evidence>
<accession>A0ABC9FEV9</accession>
<feature type="region of interest" description="Disordered" evidence="3">
    <location>
        <begin position="1"/>
        <end position="23"/>
    </location>
</feature>
<feature type="domain" description="RRM" evidence="4">
    <location>
        <begin position="104"/>
        <end position="188"/>
    </location>
</feature>
<dbReference type="Proteomes" id="UP001497457">
    <property type="component" value="Chromosome 6rd"/>
</dbReference>